<keyword evidence="8" id="KW-0408">Iron</keyword>
<keyword evidence="9" id="KW-0411">Iron-sulfur</keyword>
<evidence type="ECO:0000256" key="8">
    <source>
        <dbReference type="ARBA" id="ARBA00023004"/>
    </source>
</evidence>
<dbReference type="PANTHER" id="PTHR30538">
    <property type="entry name" value="LYSINE 2,3-AMINOMUTASE-RELATED"/>
    <property type="match status" value="1"/>
</dbReference>
<keyword evidence="4" id="KW-0004">4Fe-4S</keyword>
<evidence type="ECO:0000256" key="3">
    <source>
        <dbReference type="ARBA" id="ARBA00008703"/>
    </source>
</evidence>
<accession>A0A7W8L9K1</accession>
<dbReference type="PANTHER" id="PTHR30538:SF0">
    <property type="entry name" value="L-LYSINE 2,3-AMINOMUTASE AQ_1632-RELATED"/>
    <property type="match status" value="1"/>
</dbReference>
<dbReference type="Gene3D" id="3.20.20.70">
    <property type="entry name" value="Aldolase class I"/>
    <property type="match status" value="1"/>
</dbReference>
<dbReference type="SFLD" id="SFLDG01070">
    <property type="entry name" value="PLP-dependent"/>
    <property type="match status" value="1"/>
</dbReference>
<organism evidence="10 11">
    <name type="scientific">Paraburkholderia youngii</name>
    <dbReference type="NCBI Taxonomy" id="2782701"/>
    <lineage>
        <taxon>Bacteria</taxon>
        <taxon>Pseudomonadati</taxon>
        <taxon>Pseudomonadota</taxon>
        <taxon>Betaproteobacteria</taxon>
        <taxon>Burkholderiales</taxon>
        <taxon>Burkholderiaceae</taxon>
        <taxon>Paraburkholderia</taxon>
    </lineage>
</organism>
<comment type="cofactor">
    <cofactor evidence="2">
        <name>[4Fe-4S] cluster</name>
        <dbReference type="ChEBI" id="CHEBI:49883"/>
    </cofactor>
</comment>
<dbReference type="EMBL" id="JACHDE010000011">
    <property type="protein sequence ID" value="MBB5402997.1"/>
    <property type="molecule type" value="Genomic_DNA"/>
</dbReference>
<dbReference type="InterPro" id="IPR007197">
    <property type="entry name" value="rSAM"/>
</dbReference>
<dbReference type="AlphaFoldDB" id="A0A7W8L9K1"/>
<evidence type="ECO:0000256" key="9">
    <source>
        <dbReference type="ARBA" id="ARBA00023014"/>
    </source>
</evidence>
<dbReference type="InterPro" id="IPR003739">
    <property type="entry name" value="Lys_aminomutase/Glu_NH3_mut"/>
</dbReference>
<keyword evidence="6" id="KW-0479">Metal-binding</keyword>
<protein>
    <submittedName>
        <fullName evidence="10">KamA family protein</fullName>
    </submittedName>
</protein>
<gene>
    <name evidence="10" type="ORF">HDG41_005083</name>
</gene>
<evidence type="ECO:0000256" key="4">
    <source>
        <dbReference type="ARBA" id="ARBA00022485"/>
    </source>
</evidence>
<reference evidence="10 11" key="1">
    <citation type="submission" date="2020-08" db="EMBL/GenBank/DDBJ databases">
        <title>Genomic Encyclopedia of Type Strains, Phase IV (KMG-V): Genome sequencing to study the core and pangenomes of soil and plant-associated prokaryotes.</title>
        <authorList>
            <person name="Whitman W."/>
        </authorList>
    </citation>
    <scope>NUCLEOTIDE SEQUENCE [LARGE SCALE GENOMIC DNA]</scope>
    <source>
        <strain evidence="10 11">JPY162</strain>
    </source>
</reference>
<proteinExistence type="inferred from homology"/>
<dbReference type="GO" id="GO:0003824">
    <property type="term" value="F:catalytic activity"/>
    <property type="evidence" value="ECO:0007669"/>
    <property type="project" value="InterPro"/>
</dbReference>
<evidence type="ECO:0000256" key="5">
    <source>
        <dbReference type="ARBA" id="ARBA00022691"/>
    </source>
</evidence>
<evidence type="ECO:0000256" key="7">
    <source>
        <dbReference type="ARBA" id="ARBA00022898"/>
    </source>
</evidence>
<name>A0A7W8L9K1_9BURK</name>
<comment type="caution">
    <text evidence="10">The sequence shown here is derived from an EMBL/GenBank/DDBJ whole genome shotgun (WGS) entry which is preliminary data.</text>
</comment>
<evidence type="ECO:0000256" key="2">
    <source>
        <dbReference type="ARBA" id="ARBA00001966"/>
    </source>
</evidence>
<keyword evidence="5" id="KW-0949">S-adenosyl-L-methionine</keyword>
<evidence type="ECO:0000256" key="6">
    <source>
        <dbReference type="ARBA" id="ARBA00022723"/>
    </source>
</evidence>
<dbReference type="GO" id="GO:0051539">
    <property type="term" value="F:4 iron, 4 sulfur cluster binding"/>
    <property type="evidence" value="ECO:0007669"/>
    <property type="project" value="UniProtKB-KW"/>
</dbReference>
<evidence type="ECO:0000313" key="10">
    <source>
        <dbReference type="EMBL" id="MBB5402997.1"/>
    </source>
</evidence>
<comment type="similarity">
    <text evidence="3">Belongs to the radical SAM superfamily. KamA family.</text>
</comment>
<evidence type="ECO:0000313" key="11">
    <source>
        <dbReference type="Proteomes" id="UP000592820"/>
    </source>
</evidence>
<dbReference type="InterPro" id="IPR058240">
    <property type="entry name" value="rSAM_sf"/>
</dbReference>
<dbReference type="SUPFAM" id="SSF102114">
    <property type="entry name" value="Radical SAM enzymes"/>
    <property type="match status" value="1"/>
</dbReference>
<dbReference type="Proteomes" id="UP000592820">
    <property type="component" value="Unassembled WGS sequence"/>
</dbReference>
<sequence>MADDATINSNLPSDGQRTRPFGWLHVAEISFASIHHRPATVAVFVSIFPNLTKDQAMTFDSPPVKFKPYTRQTISQAPQWQHLPESLREAVQVVSRVMPFRTNQYVMDELIDWGKVPDDPIYRLTFPHQDMLSPADYSKLRDLVLVKKDEAAIEETVRGIRLAMNPHPAGQMTHNVPFMNGQPVSGLQHKYKETVLFFPSAGQTCHAYCTFCFRWPQFVGMDDLKFDARESSELVAYLKLHTEVTDVLITGGDPLIMKTRSLAGYIEPLLAPELSHIQNIRIGTKSVAYWPQRYVSDKDSDDLLRLFEKVVASGKNLAIMGHYNHPAELRTEIAQRAVKRIVSTGATLRMQAPLIRHINEDPNGWVELWTTGVRLGAIPYYMFVERDTGPSHYFELPLAKAYEIFQSAYQQVSGLARTVRGPSMSAFPGKVVIDGIVTIAGEKVFALQFLQARNPDWVRRPFYARFDPTATWLHDLVPAFGEKKFFFETDEDTRHKTVHIMSRHAGRHVPESTVEIPAVTAEA</sequence>
<evidence type="ECO:0000256" key="1">
    <source>
        <dbReference type="ARBA" id="ARBA00001933"/>
    </source>
</evidence>
<dbReference type="SFLD" id="SFLDS00029">
    <property type="entry name" value="Radical_SAM"/>
    <property type="match status" value="1"/>
</dbReference>
<keyword evidence="7" id="KW-0663">Pyridoxal phosphate</keyword>
<dbReference type="GO" id="GO:0046872">
    <property type="term" value="F:metal ion binding"/>
    <property type="evidence" value="ECO:0007669"/>
    <property type="project" value="UniProtKB-KW"/>
</dbReference>
<dbReference type="InterPro" id="IPR013785">
    <property type="entry name" value="Aldolase_TIM"/>
</dbReference>
<comment type="cofactor">
    <cofactor evidence="1">
        <name>pyridoxal 5'-phosphate</name>
        <dbReference type="ChEBI" id="CHEBI:597326"/>
    </cofactor>
</comment>